<dbReference type="InterPro" id="IPR018247">
    <property type="entry name" value="EF_Hand_1_Ca_BS"/>
</dbReference>
<evidence type="ECO:0000256" key="3">
    <source>
        <dbReference type="ARBA" id="ARBA00022801"/>
    </source>
</evidence>
<protein>
    <submittedName>
        <fullName evidence="9">Uncharacterized protein</fullName>
    </submittedName>
</protein>
<evidence type="ECO:0000256" key="2">
    <source>
        <dbReference type="ARBA" id="ARBA00022670"/>
    </source>
</evidence>
<dbReference type="PROSITE" id="PS00018">
    <property type="entry name" value="EF_HAND_1"/>
    <property type="match status" value="1"/>
</dbReference>
<dbReference type="Proteomes" id="UP001642484">
    <property type="component" value="Unassembled WGS sequence"/>
</dbReference>
<dbReference type="GO" id="GO:0008233">
    <property type="term" value="F:peptidase activity"/>
    <property type="evidence" value="ECO:0007669"/>
    <property type="project" value="UniProtKB-KW"/>
</dbReference>
<evidence type="ECO:0000256" key="4">
    <source>
        <dbReference type="ARBA" id="ARBA00022807"/>
    </source>
</evidence>
<evidence type="ECO:0000256" key="1">
    <source>
        <dbReference type="ARBA" id="ARBA00007623"/>
    </source>
</evidence>
<gene>
    <name evidence="9" type="ORF">CCMP2556_LOCUS7712</name>
</gene>
<comment type="similarity">
    <text evidence="1">Belongs to the peptidase C2 family.</text>
</comment>
<proteinExistence type="inferred from homology"/>
<keyword evidence="5" id="KW-0106">Calcium</keyword>
<dbReference type="SUPFAM" id="SSF54001">
    <property type="entry name" value="Cysteine proteinases"/>
    <property type="match status" value="1"/>
</dbReference>
<dbReference type="InterPro" id="IPR022684">
    <property type="entry name" value="Calpain_cysteine_protease"/>
</dbReference>
<dbReference type="PANTHER" id="PTHR10183:SF379">
    <property type="entry name" value="CALPAIN-5"/>
    <property type="match status" value="1"/>
</dbReference>
<dbReference type="Pfam" id="PF13499">
    <property type="entry name" value="EF-hand_7"/>
    <property type="match status" value="1"/>
</dbReference>
<dbReference type="SMART" id="SM00054">
    <property type="entry name" value="EFh"/>
    <property type="match status" value="2"/>
</dbReference>
<dbReference type="Gene3D" id="3.90.70.10">
    <property type="entry name" value="Cysteine proteinases"/>
    <property type="match status" value="1"/>
</dbReference>
<evidence type="ECO:0000256" key="6">
    <source>
        <dbReference type="PROSITE-ProRule" id="PRU00239"/>
    </source>
</evidence>
<feature type="active site" evidence="6">
    <location>
        <position position="656"/>
    </location>
</feature>
<accession>A0ABP0IQF4</accession>
<dbReference type="Pfam" id="PF00648">
    <property type="entry name" value="Peptidase_C2"/>
    <property type="match status" value="2"/>
</dbReference>
<feature type="active site" evidence="6">
    <location>
        <position position="636"/>
    </location>
</feature>
<evidence type="ECO:0000313" key="10">
    <source>
        <dbReference type="Proteomes" id="UP001642484"/>
    </source>
</evidence>
<dbReference type="PROSITE" id="PS50222">
    <property type="entry name" value="EF_HAND_2"/>
    <property type="match status" value="1"/>
</dbReference>
<dbReference type="EMBL" id="CAXAMN010003425">
    <property type="protein sequence ID" value="CAK9004543.1"/>
    <property type="molecule type" value="Genomic_DNA"/>
</dbReference>
<keyword evidence="10" id="KW-1185">Reference proteome</keyword>
<evidence type="ECO:0000313" key="9">
    <source>
        <dbReference type="EMBL" id="CAK9004543.1"/>
    </source>
</evidence>
<evidence type="ECO:0000256" key="5">
    <source>
        <dbReference type="ARBA" id="ARBA00022837"/>
    </source>
</evidence>
<dbReference type="PROSITE" id="PS50203">
    <property type="entry name" value="CALPAIN_CAT"/>
    <property type="match status" value="1"/>
</dbReference>
<dbReference type="InterPro" id="IPR001300">
    <property type="entry name" value="Peptidase_C2_calpain_cat"/>
</dbReference>
<feature type="domain" description="Calpain catalytic" evidence="7">
    <location>
        <begin position="296"/>
        <end position="711"/>
    </location>
</feature>
<dbReference type="PANTHER" id="PTHR10183">
    <property type="entry name" value="CALPAIN"/>
    <property type="match status" value="1"/>
</dbReference>
<dbReference type="InterPro" id="IPR000169">
    <property type="entry name" value="Pept_cys_AS"/>
</dbReference>
<feature type="domain" description="EF-hand" evidence="8">
    <location>
        <begin position="2"/>
        <end position="37"/>
    </location>
</feature>
<keyword evidence="4 6" id="KW-0788">Thiol protease</keyword>
<dbReference type="InterPro" id="IPR002048">
    <property type="entry name" value="EF_hand_dom"/>
</dbReference>
<feature type="active site" evidence="6">
    <location>
        <position position="357"/>
    </location>
</feature>
<dbReference type="InterPro" id="IPR038765">
    <property type="entry name" value="Papain-like_cys_pep_sf"/>
</dbReference>
<reference evidence="9 10" key="1">
    <citation type="submission" date="2024-02" db="EMBL/GenBank/DDBJ databases">
        <authorList>
            <person name="Chen Y."/>
            <person name="Shah S."/>
            <person name="Dougan E. K."/>
            <person name="Thang M."/>
            <person name="Chan C."/>
        </authorList>
    </citation>
    <scope>NUCLEOTIDE SEQUENCE [LARGE SCALE GENOMIC DNA]</scope>
</reference>
<dbReference type="SMART" id="SM00230">
    <property type="entry name" value="CysPc"/>
    <property type="match status" value="1"/>
</dbReference>
<evidence type="ECO:0000259" key="7">
    <source>
        <dbReference type="PROSITE" id="PS50203"/>
    </source>
</evidence>
<dbReference type="InterPro" id="IPR011992">
    <property type="entry name" value="EF-hand-dom_pair"/>
</dbReference>
<dbReference type="GO" id="GO:0006508">
    <property type="term" value="P:proteolysis"/>
    <property type="evidence" value="ECO:0007669"/>
    <property type="project" value="UniProtKB-KW"/>
</dbReference>
<keyword evidence="3 6" id="KW-0378">Hydrolase</keyword>
<dbReference type="PROSITE" id="PS00139">
    <property type="entry name" value="THIOL_PROTEASE_CYS"/>
    <property type="match status" value="1"/>
</dbReference>
<evidence type="ECO:0000259" key="8">
    <source>
        <dbReference type="PROSITE" id="PS50222"/>
    </source>
</evidence>
<dbReference type="CDD" id="cd00051">
    <property type="entry name" value="EFh"/>
    <property type="match status" value="1"/>
</dbReference>
<sequence>MSHGQEVVEAFKKFDKDGNGTISREELGAVLKALDAEAWDDPSIDRLLAMADTSGDGVLWFEEFVRWMLADDVGGKAQVKGNFTFVVAGCSREELNGEYVQQEKFYGRRPVFYCAENKRVLFYQKRRQSWQIYWTPGKKASALVKTARAPHMLLEGQCWSVWTEGAFCDIPTMKCSIAPELSPEERQKQAPEVLFFDSPNMFCVMKKHEKIWQGRNMYVTDDQTCFSVYIDGQDGFYGWAFFHAKDAQRKNAGYKSCPTKCYSPHQCLWTGGVSVCAEPREVVKVNVVTHELGVEPWVDPDFPPSEASFGETFFREKAEKFGGSDKIVWTRLSELTEKPQLFDEDPFDINQGGIGNCWFISALAALGEYPSHLRDRIFKTKDITPNGCYEICLFEFAERAWKVFEVDDLVPCYKSTSPHHADSPLFCRARSLWAPLLEKVFAKYCGAYEMLQGGGKAHNTKLDPVQVLCMLTGGAEVKHFRQSVTLSNLWVTQVERDVTIGQEPTSEKKGKLFAWASIYEEETVGKRMRYRVRDDMVKNEKFQQGTEEGWITTHVRGIRRLALSVAAGWTYTHKTVSPHHKDWRDASATYATQHERIEGIEKPEVLWKKLMEIDEASGITTGWFHKDTGMGLVNNHQYTIVQCKEVGDFKLVCVRNPWGHDEWTGAWADDSEEWEAFPEVAQALKLEEKDDGLFWMEFEDFYARAEEICACVPPKGTMARG</sequence>
<organism evidence="9 10">
    <name type="scientific">Durusdinium trenchii</name>
    <dbReference type="NCBI Taxonomy" id="1381693"/>
    <lineage>
        <taxon>Eukaryota</taxon>
        <taxon>Sar</taxon>
        <taxon>Alveolata</taxon>
        <taxon>Dinophyceae</taxon>
        <taxon>Suessiales</taxon>
        <taxon>Symbiodiniaceae</taxon>
        <taxon>Durusdinium</taxon>
    </lineage>
</organism>
<keyword evidence="2 6" id="KW-0645">Protease</keyword>
<name>A0ABP0IQF4_9DINO</name>
<comment type="caution">
    <text evidence="9">The sequence shown here is derived from an EMBL/GenBank/DDBJ whole genome shotgun (WGS) entry which is preliminary data.</text>
</comment>
<dbReference type="SUPFAM" id="SSF47473">
    <property type="entry name" value="EF-hand"/>
    <property type="match status" value="1"/>
</dbReference>
<dbReference type="Gene3D" id="1.10.238.10">
    <property type="entry name" value="EF-hand"/>
    <property type="match status" value="1"/>
</dbReference>